<dbReference type="EMBL" id="BPLR01013984">
    <property type="protein sequence ID" value="GIY65374.1"/>
    <property type="molecule type" value="Genomic_DNA"/>
</dbReference>
<accession>A0AAV4V6T4</accession>
<evidence type="ECO:0000313" key="3">
    <source>
        <dbReference type="Proteomes" id="UP001054945"/>
    </source>
</evidence>
<sequence length="217" mass="25366">MLIAFEEWPKALTETSESFSRLALRKEEQVSRAFCRKVIDHCHAAREIGKAKPAVMKKEVNEIHDESFLYSIQIPRLPILRRRVRGQGVLNSLFGIPDGVNSSTTGFPFDRWETENPTPKNTYRFTPKHPPLKRFAIKIQMMGRGVLIFWKVPTCLLGTDPLPVAPRCKTSEIQLPVECFRFQYRIYLWHFIYMCISLISYQDVYLYHVVESIKRSQ</sequence>
<dbReference type="AlphaFoldDB" id="A0AAV4V6T4"/>
<proteinExistence type="predicted"/>
<keyword evidence="1" id="KW-0812">Transmembrane</keyword>
<dbReference type="Proteomes" id="UP001054945">
    <property type="component" value="Unassembled WGS sequence"/>
</dbReference>
<keyword evidence="3" id="KW-1185">Reference proteome</keyword>
<evidence type="ECO:0000313" key="2">
    <source>
        <dbReference type="EMBL" id="GIY65374.1"/>
    </source>
</evidence>
<protein>
    <submittedName>
        <fullName evidence="2">Uncharacterized protein</fullName>
    </submittedName>
</protein>
<reference evidence="2 3" key="1">
    <citation type="submission" date="2021-06" db="EMBL/GenBank/DDBJ databases">
        <title>Caerostris extrusa draft genome.</title>
        <authorList>
            <person name="Kono N."/>
            <person name="Arakawa K."/>
        </authorList>
    </citation>
    <scope>NUCLEOTIDE SEQUENCE [LARGE SCALE GENOMIC DNA]</scope>
</reference>
<keyword evidence="1" id="KW-0472">Membrane</keyword>
<feature type="transmembrane region" description="Helical" evidence="1">
    <location>
        <begin position="186"/>
        <end position="207"/>
    </location>
</feature>
<name>A0AAV4V6T4_CAEEX</name>
<gene>
    <name evidence="2" type="ORF">CEXT_777111</name>
</gene>
<organism evidence="2 3">
    <name type="scientific">Caerostris extrusa</name>
    <name type="common">Bark spider</name>
    <name type="synonym">Caerostris bankana</name>
    <dbReference type="NCBI Taxonomy" id="172846"/>
    <lineage>
        <taxon>Eukaryota</taxon>
        <taxon>Metazoa</taxon>
        <taxon>Ecdysozoa</taxon>
        <taxon>Arthropoda</taxon>
        <taxon>Chelicerata</taxon>
        <taxon>Arachnida</taxon>
        <taxon>Araneae</taxon>
        <taxon>Araneomorphae</taxon>
        <taxon>Entelegynae</taxon>
        <taxon>Araneoidea</taxon>
        <taxon>Araneidae</taxon>
        <taxon>Caerostris</taxon>
    </lineage>
</organism>
<keyword evidence="1" id="KW-1133">Transmembrane helix</keyword>
<comment type="caution">
    <text evidence="2">The sequence shown here is derived from an EMBL/GenBank/DDBJ whole genome shotgun (WGS) entry which is preliminary data.</text>
</comment>
<evidence type="ECO:0000256" key="1">
    <source>
        <dbReference type="SAM" id="Phobius"/>
    </source>
</evidence>